<proteinExistence type="predicted"/>
<keyword evidence="2" id="KW-1185">Reference proteome</keyword>
<gene>
    <name evidence="1" type="ORF">SAMN04488694_12650</name>
</gene>
<dbReference type="Proteomes" id="UP000199320">
    <property type="component" value="Unassembled WGS sequence"/>
</dbReference>
<dbReference type="EMBL" id="FOIC01000026">
    <property type="protein sequence ID" value="SEU01350.1"/>
    <property type="molecule type" value="Genomic_DNA"/>
</dbReference>
<sequence length="149" mass="17044">MARIQHIAPTPVEKTELAKAQALDWDFGETQWALQDAFEDAEYPEVDGDDERVYYTLAYKIGRKRNITARADVLAVTRDLEYAIEMKLPATIDDATLDVELVNYDDGIPAAFARPVKEESTVPEYRHEQYTNVLERAHDVDVDLRGEQQ</sequence>
<dbReference type="RefSeq" id="WP_092934970.1">
    <property type="nucleotide sequence ID" value="NZ_FOIC01000026.1"/>
</dbReference>
<dbReference type="AlphaFoldDB" id="A0A1I0IXF1"/>
<dbReference type="OrthoDB" id="380655at2157"/>
<organism evidence="1 2">
    <name type="scientific">Natrinema hispanicum</name>
    <dbReference type="NCBI Taxonomy" id="392421"/>
    <lineage>
        <taxon>Archaea</taxon>
        <taxon>Methanobacteriati</taxon>
        <taxon>Methanobacteriota</taxon>
        <taxon>Stenosarchaea group</taxon>
        <taxon>Halobacteria</taxon>
        <taxon>Halobacteriales</taxon>
        <taxon>Natrialbaceae</taxon>
        <taxon>Natrinema</taxon>
    </lineage>
</organism>
<name>A0A1I0IXF1_9EURY</name>
<evidence type="ECO:0000313" key="1">
    <source>
        <dbReference type="EMBL" id="SEU01350.1"/>
    </source>
</evidence>
<protein>
    <submittedName>
        <fullName evidence="1">Uncharacterized protein</fullName>
    </submittedName>
</protein>
<accession>A0A1I0IXF1</accession>
<dbReference type="STRING" id="392421.SAMN04488694_12650"/>
<evidence type="ECO:0000313" key="2">
    <source>
        <dbReference type="Proteomes" id="UP000199320"/>
    </source>
</evidence>
<reference evidence="2" key="1">
    <citation type="submission" date="2016-10" db="EMBL/GenBank/DDBJ databases">
        <authorList>
            <person name="Varghese N."/>
            <person name="Submissions S."/>
        </authorList>
    </citation>
    <scope>NUCLEOTIDE SEQUENCE [LARGE SCALE GENOMIC DNA]</scope>
    <source>
        <strain evidence="2">CDM_6</strain>
    </source>
</reference>